<evidence type="ECO:0000256" key="4">
    <source>
        <dbReference type="ARBA" id="ARBA00022729"/>
    </source>
</evidence>
<name>A0A183BI02_GLOPA</name>
<dbReference type="Proteomes" id="UP000050741">
    <property type="component" value="Unassembled WGS sequence"/>
</dbReference>
<dbReference type="InterPro" id="IPR001534">
    <property type="entry name" value="Transthyretin-like"/>
</dbReference>
<evidence type="ECO:0000256" key="3">
    <source>
        <dbReference type="ARBA" id="ARBA00022525"/>
    </source>
</evidence>
<accession>A0A183BI02</accession>
<dbReference type="InterPro" id="IPR038479">
    <property type="entry name" value="Transthyretin-like_sf"/>
</dbReference>
<dbReference type="AlphaFoldDB" id="A0A183BI02"/>
<evidence type="ECO:0000256" key="2">
    <source>
        <dbReference type="ARBA" id="ARBA00010112"/>
    </source>
</evidence>
<feature type="signal peptide" evidence="5">
    <location>
        <begin position="1"/>
        <end position="25"/>
    </location>
</feature>
<proteinExistence type="inferred from homology"/>
<dbReference type="WBParaSite" id="GPLIN_000023100">
    <property type="protein sequence ID" value="GPLIN_000023100"/>
    <property type="gene ID" value="GPLIN_000023100"/>
</dbReference>
<organism evidence="6 7">
    <name type="scientific">Globodera pallida</name>
    <name type="common">Potato cyst nematode worm</name>
    <name type="synonym">Heterodera pallida</name>
    <dbReference type="NCBI Taxonomy" id="36090"/>
    <lineage>
        <taxon>Eukaryota</taxon>
        <taxon>Metazoa</taxon>
        <taxon>Ecdysozoa</taxon>
        <taxon>Nematoda</taxon>
        <taxon>Chromadorea</taxon>
        <taxon>Rhabditida</taxon>
        <taxon>Tylenchina</taxon>
        <taxon>Tylenchomorpha</taxon>
        <taxon>Tylenchoidea</taxon>
        <taxon>Heteroderidae</taxon>
        <taxon>Heteroderinae</taxon>
        <taxon>Globodera</taxon>
    </lineage>
</organism>
<keyword evidence="3" id="KW-0964">Secreted</keyword>
<evidence type="ECO:0000256" key="1">
    <source>
        <dbReference type="ARBA" id="ARBA00004613"/>
    </source>
</evidence>
<evidence type="ECO:0000256" key="5">
    <source>
        <dbReference type="SAM" id="SignalP"/>
    </source>
</evidence>
<comment type="similarity">
    <text evidence="2">Belongs to the nematode transthyretin-like family.</text>
</comment>
<sequence length="123" mass="14134">MFCSNVSICSFCFLLLLLLIQPAIGRQYRINGTLKCRTLEGIRPYQNEALIQLWEADAQIFGIIDKDDLLGETQSSKKDGTFELKAKDEWELGELEPYLLIRHTCWGEAPQEEVVSRVKRPET</sequence>
<evidence type="ECO:0000313" key="7">
    <source>
        <dbReference type="WBParaSite" id="GPLIN_000023100"/>
    </source>
</evidence>
<dbReference type="GO" id="GO:0005576">
    <property type="term" value="C:extracellular region"/>
    <property type="evidence" value="ECO:0007669"/>
    <property type="project" value="UniProtKB-SubCell"/>
</dbReference>
<evidence type="ECO:0000313" key="6">
    <source>
        <dbReference type="Proteomes" id="UP000050741"/>
    </source>
</evidence>
<dbReference type="PANTHER" id="PTHR21700:SF30">
    <property type="entry name" value="TRANSTHYRETIN-LIKE FAMILY PROTEIN"/>
    <property type="match status" value="1"/>
</dbReference>
<reference evidence="7" key="2">
    <citation type="submission" date="2016-06" db="UniProtKB">
        <authorList>
            <consortium name="WormBaseParasite"/>
        </authorList>
    </citation>
    <scope>IDENTIFICATION</scope>
</reference>
<reference evidence="6" key="1">
    <citation type="submission" date="2014-05" db="EMBL/GenBank/DDBJ databases">
        <title>The genome and life-stage specific transcriptomes of Globodera pallida elucidate key aspects of plant parasitism by a cyst nematode.</title>
        <authorList>
            <person name="Cotton J.A."/>
            <person name="Lilley C.J."/>
            <person name="Jones L.M."/>
            <person name="Kikuchi T."/>
            <person name="Reid A.J."/>
            <person name="Thorpe P."/>
            <person name="Tsai I.J."/>
            <person name="Beasley H."/>
            <person name="Blok V."/>
            <person name="Cock P.J.A."/>
            <person name="Van den Akker S.E."/>
            <person name="Holroyd N."/>
            <person name="Hunt M."/>
            <person name="Mantelin S."/>
            <person name="Naghra H."/>
            <person name="Pain A."/>
            <person name="Palomares-Rius J.E."/>
            <person name="Zarowiecki M."/>
            <person name="Berriman M."/>
            <person name="Jones J.T."/>
            <person name="Urwin P.E."/>
        </authorList>
    </citation>
    <scope>NUCLEOTIDE SEQUENCE [LARGE SCALE GENOMIC DNA]</scope>
    <source>
        <strain evidence="6">Lindley</strain>
    </source>
</reference>
<keyword evidence="6" id="KW-1185">Reference proteome</keyword>
<dbReference type="GO" id="GO:0009986">
    <property type="term" value="C:cell surface"/>
    <property type="evidence" value="ECO:0007669"/>
    <property type="project" value="InterPro"/>
</dbReference>
<dbReference type="PANTHER" id="PTHR21700">
    <property type="entry name" value="TRANSTHYRETIN-LIKE FAMILY PROTEIN-RELATED"/>
    <property type="match status" value="1"/>
</dbReference>
<dbReference type="Pfam" id="PF01060">
    <property type="entry name" value="TTR-52"/>
    <property type="match status" value="1"/>
</dbReference>
<dbReference type="Gene3D" id="2.60.40.3330">
    <property type="match status" value="1"/>
</dbReference>
<comment type="subcellular location">
    <subcellularLocation>
        <location evidence="1">Secreted</location>
    </subcellularLocation>
</comment>
<protein>
    <submittedName>
        <fullName evidence="7">Transthyretin-like family protein</fullName>
    </submittedName>
</protein>
<feature type="chain" id="PRO_5008146182" evidence="5">
    <location>
        <begin position="26"/>
        <end position="123"/>
    </location>
</feature>
<keyword evidence="4 5" id="KW-0732">Signal</keyword>